<dbReference type="PANTHER" id="PTHR45902">
    <property type="entry name" value="LATROPHILIN RECEPTOR-LIKE PROTEIN A"/>
    <property type="match status" value="1"/>
</dbReference>
<comment type="caution">
    <text evidence="6">The sequence shown here is derived from an EMBL/GenBank/DDBJ whole genome shotgun (WGS) entry which is preliminary data.</text>
</comment>
<name>A0AAV2H1Y4_LYMST</name>
<organism evidence="6 7">
    <name type="scientific">Lymnaea stagnalis</name>
    <name type="common">Great pond snail</name>
    <name type="synonym">Helix stagnalis</name>
    <dbReference type="NCBI Taxonomy" id="6523"/>
    <lineage>
        <taxon>Eukaryota</taxon>
        <taxon>Metazoa</taxon>
        <taxon>Spiralia</taxon>
        <taxon>Lophotrochozoa</taxon>
        <taxon>Mollusca</taxon>
        <taxon>Gastropoda</taxon>
        <taxon>Heterobranchia</taxon>
        <taxon>Euthyneura</taxon>
        <taxon>Panpulmonata</taxon>
        <taxon>Hygrophila</taxon>
        <taxon>Lymnaeoidea</taxon>
        <taxon>Lymnaeidae</taxon>
        <taxon>Lymnaea</taxon>
    </lineage>
</organism>
<keyword evidence="4 5" id="KW-0472">Membrane</keyword>
<proteinExistence type="predicted"/>
<gene>
    <name evidence="6" type="ORF">GSLYS_00001572001</name>
</gene>
<dbReference type="Pfam" id="PF00002">
    <property type="entry name" value="7tm_2"/>
    <property type="match status" value="1"/>
</dbReference>
<dbReference type="Proteomes" id="UP001497497">
    <property type="component" value="Unassembled WGS sequence"/>
</dbReference>
<dbReference type="InterPro" id="IPR053231">
    <property type="entry name" value="GPCR_LN-TM7"/>
</dbReference>
<keyword evidence="2 5" id="KW-0812">Transmembrane</keyword>
<comment type="subcellular location">
    <subcellularLocation>
        <location evidence="1">Membrane</location>
        <topology evidence="1">Multi-pass membrane protein</topology>
    </subcellularLocation>
</comment>
<evidence type="ECO:0008006" key="8">
    <source>
        <dbReference type="Google" id="ProtNLM"/>
    </source>
</evidence>
<reference evidence="6 7" key="1">
    <citation type="submission" date="2024-04" db="EMBL/GenBank/DDBJ databases">
        <authorList>
            <consortium name="Genoscope - CEA"/>
            <person name="William W."/>
        </authorList>
    </citation>
    <scope>NUCLEOTIDE SEQUENCE [LARGE SCALE GENOMIC DNA]</scope>
</reference>
<keyword evidence="7" id="KW-1185">Reference proteome</keyword>
<dbReference type="GO" id="GO:0016020">
    <property type="term" value="C:membrane"/>
    <property type="evidence" value="ECO:0007669"/>
    <property type="project" value="UniProtKB-SubCell"/>
</dbReference>
<dbReference type="Gene3D" id="1.20.1070.10">
    <property type="entry name" value="Rhodopsin 7-helix transmembrane proteins"/>
    <property type="match status" value="1"/>
</dbReference>
<evidence type="ECO:0000256" key="3">
    <source>
        <dbReference type="ARBA" id="ARBA00022989"/>
    </source>
</evidence>
<dbReference type="InterPro" id="IPR000832">
    <property type="entry name" value="GPCR_2_secretin-like"/>
</dbReference>
<keyword evidence="3 5" id="KW-1133">Transmembrane helix</keyword>
<sequence>VQYIVSLACLVISILCLVMTVFTYFQFSALRSTAGTNNTCLSASLLLAQGLLLACSHVSGPSTLCTFLAVANHFMWLWMFTWTFICSLHMFRVFSAKTRSTKATSDTLNLVLLKRVLASASFPMTIVCTVITSSYVLSDSTNIGYGGDVCQLNSQLLIGTSLVIGNMDLEMT</sequence>
<dbReference type="PANTHER" id="PTHR45902:SF1">
    <property type="entry name" value="LATROPHILIN RECEPTOR-LIKE PROTEIN A"/>
    <property type="match status" value="1"/>
</dbReference>
<protein>
    <recommendedName>
        <fullName evidence="8">G-protein coupled receptors family 2 profile 2 domain-containing protein</fullName>
    </recommendedName>
</protein>
<evidence type="ECO:0000256" key="4">
    <source>
        <dbReference type="ARBA" id="ARBA00023136"/>
    </source>
</evidence>
<accession>A0AAV2H1Y4</accession>
<evidence type="ECO:0000256" key="1">
    <source>
        <dbReference type="ARBA" id="ARBA00004141"/>
    </source>
</evidence>
<evidence type="ECO:0000256" key="2">
    <source>
        <dbReference type="ARBA" id="ARBA00022692"/>
    </source>
</evidence>
<dbReference type="AlphaFoldDB" id="A0AAV2H1Y4"/>
<dbReference type="EMBL" id="CAXITT010000017">
    <property type="protein sequence ID" value="CAL1527395.1"/>
    <property type="molecule type" value="Genomic_DNA"/>
</dbReference>
<evidence type="ECO:0000256" key="5">
    <source>
        <dbReference type="SAM" id="Phobius"/>
    </source>
</evidence>
<dbReference type="GO" id="GO:0004930">
    <property type="term" value="F:G protein-coupled receptor activity"/>
    <property type="evidence" value="ECO:0007669"/>
    <property type="project" value="InterPro"/>
</dbReference>
<evidence type="ECO:0000313" key="7">
    <source>
        <dbReference type="Proteomes" id="UP001497497"/>
    </source>
</evidence>
<evidence type="ECO:0000313" key="6">
    <source>
        <dbReference type="EMBL" id="CAL1527395.1"/>
    </source>
</evidence>
<feature type="transmembrane region" description="Helical" evidence="5">
    <location>
        <begin position="116"/>
        <end position="137"/>
    </location>
</feature>
<feature type="transmembrane region" description="Helical" evidence="5">
    <location>
        <begin position="76"/>
        <end position="95"/>
    </location>
</feature>
<feature type="transmembrane region" description="Helical" evidence="5">
    <location>
        <begin position="6"/>
        <end position="25"/>
    </location>
</feature>
<feature type="non-terminal residue" evidence="6">
    <location>
        <position position="1"/>
    </location>
</feature>